<proteinExistence type="predicted"/>
<evidence type="ECO:0000313" key="2">
    <source>
        <dbReference type="Proteomes" id="UP001597557"/>
    </source>
</evidence>
<evidence type="ECO:0000313" key="1">
    <source>
        <dbReference type="EMBL" id="MFD2874394.1"/>
    </source>
</evidence>
<dbReference type="NCBIfam" id="TIGR04131">
    <property type="entry name" value="Bac_Flav_CTERM"/>
    <property type="match status" value="1"/>
</dbReference>
<dbReference type="Gene3D" id="2.120.10.30">
    <property type="entry name" value="TolB, C-terminal domain"/>
    <property type="match status" value="1"/>
</dbReference>
<gene>
    <name evidence="1" type="ORF">ACFS5N_18070</name>
</gene>
<dbReference type="InterPro" id="IPR011042">
    <property type="entry name" value="6-blade_b-propeller_TolB-like"/>
</dbReference>
<name>A0ABW5YGA4_9SPHI</name>
<dbReference type="SUPFAM" id="SSF101898">
    <property type="entry name" value="NHL repeat"/>
    <property type="match status" value="1"/>
</dbReference>
<dbReference type="SUPFAM" id="SSF49299">
    <property type="entry name" value="PKD domain"/>
    <property type="match status" value="1"/>
</dbReference>
<accession>A0ABW5YGA4</accession>
<keyword evidence="2" id="KW-1185">Reference proteome</keyword>
<dbReference type="InterPro" id="IPR035986">
    <property type="entry name" value="PKD_dom_sf"/>
</dbReference>
<dbReference type="Proteomes" id="UP001597557">
    <property type="component" value="Unassembled WGS sequence"/>
</dbReference>
<dbReference type="InterPro" id="IPR026341">
    <property type="entry name" value="T9SS_type_B"/>
</dbReference>
<dbReference type="EMBL" id="JBHUPD010000004">
    <property type="protein sequence ID" value="MFD2874394.1"/>
    <property type="molecule type" value="Genomic_DNA"/>
</dbReference>
<dbReference type="RefSeq" id="WP_377188985.1">
    <property type="nucleotide sequence ID" value="NZ_JBHUPD010000004.1"/>
</dbReference>
<sequence>MVINKQGDIIFADFVNSRVRKIDAQTGIINTIAGNGQEGFNGNGGPATAAQVYAPMWLTLDAEGNVYICAGTNNTLSYRVFKVNVSTGIITTVAGNGKPGFSGDGGDPINASMNPSTVVFNPNGDMFIGDCYQNYRIRKVNFPPLSNPVISFTGTCAQEITKLNLSAPYDIDSETWTVDGVEGAIEGSAPNYIFATAGNHTVNVTIHSAGKSAQSSVLINVKDCSVQNNNGDTEGAALIPNTFTPNGDGINDLWDIKYLKNYPNCTVKIYNRNGEQLYYSHGYGHPWNGTYNNQPLPFGSYYYVISLGNDTGSKLSGYVAIVK</sequence>
<comment type="caution">
    <text evidence="1">The sequence shown here is derived from an EMBL/GenBank/DDBJ whole genome shotgun (WGS) entry which is preliminary data.</text>
</comment>
<organism evidence="1 2">
    <name type="scientific">Mucilaginibacter ximonensis</name>
    <dbReference type="NCBI Taxonomy" id="538021"/>
    <lineage>
        <taxon>Bacteria</taxon>
        <taxon>Pseudomonadati</taxon>
        <taxon>Bacteroidota</taxon>
        <taxon>Sphingobacteriia</taxon>
        <taxon>Sphingobacteriales</taxon>
        <taxon>Sphingobacteriaceae</taxon>
        <taxon>Mucilaginibacter</taxon>
    </lineage>
</organism>
<dbReference type="Pfam" id="PF13585">
    <property type="entry name" value="CHU_C"/>
    <property type="match status" value="1"/>
</dbReference>
<protein>
    <submittedName>
        <fullName evidence="1">Gliding motility-associated C-terminal domain-containing protein</fullName>
    </submittedName>
</protein>
<reference evidence="2" key="1">
    <citation type="journal article" date="2019" name="Int. J. Syst. Evol. Microbiol.">
        <title>The Global Catalogue of Microorganisms (GCM) 10K type strain sequencing project: providing services to taxonomists for standard genome sequencing and annotation.</title>
        <authorList>
            <consortium name="The Broad Institute Genomics Platform"/>
            <consortium name="The Broad Institute Genome Sequencing Center for Infectious Disease"/>
            <person name="Wu L."/>
            <person name="Ma J."/>
        </authorList>
    </citation>
    <scope>NUCLEOTIDE SEQUENCE [LARGE SCALE GENOMIC DNA]</scope>
    <source>
        <strain evidence="2">KCTC 22437</strain>
    </source>
</reference>